<comment type="caution">
    <text evidence="2">The sequence shown here is derived from an EMBL/GenBank/DDBJ whole genome shotgun (WGS) entry which is preliminary data.</text>
</comment>
<proteinExistence type="predicted"/>
<keyword evidence="2" id="KW-0808">Transferase</keyword>
<gene>
    <name evidence="2" type="ORF">FVR03_14200</name>
</gene>
<dbReference type="InterPro" id="IPR016181">
    <property type="entry name" value="Acyl_CoA_acyltransferase"/>
</dbReference>
<reference evidence="2 3" key="1">
    <citation type="submission" date="2019-08" db="EMBL/GenBank/DDBJ databases">
        <authorList>
            <person name="Shi S."/>
        </authorList>
    </citation>
    <scope>NUCLEOTIDE SEQUENCE [LARGE SCALE GENOMIC DNA]</scope>
    <source>
        <strain evidence="2 3">GY10130</strain>
    </source>
</reference>
<dbReference type="OrthoDB" id="883856at2"/>
<dbReference type="InterPro" id="IPR051531">
    <property type="entry name" value="N-acetyltransferase"/>
</dbReference>
<dbReference type="GO" id="GO:0016747">
    <property type="term" value="F:acyltransferase activity, transferring groups other than amino-acyl groups"/>
    <property type="evidence" value="ECO:0007669"/>
    <property type="project" value="InterPro"/>
</dbReference>
<dbReference type="AlphaFoldDB" id="A0A5C8JI02"/>
<feature type="domain" description="N-acetyltransferase" evidence="1">
    <location>
        <begin position="27"/>
        <end position="177"/>
    </location>
</feature>
<protein>
    <submittedName>
        <fullName evidence="2">GNAT family N-acetyltransferase</fullName>
    </submittedName>
</protein>
<evidence type="ECO:0000259" key="1">
    <source>
        <dbReference type="PROSITE" id="PS51186"/>
    </source>
</evidence>
<keyword evidence="3" id="KW-1185">Reference proteome</keyword>
<evidence type="ECO:0000313" key="3">
    <source>
        <dbReference type="Proteomes" id="UP000321926"/>
    </source>
</evidence>
<organism evidence="2 3">
    <name type="scientific">Pontibacter qinzhouensis</name>
    <dbReference type="NCBI Taxonomy" id="2603253"/>
    <lineage>
        <taxon>Bacteria</taxon>
        <taxon>Pseudomonadati</taxon>
        <taxon>Bacteroidota</taxon>
        <taxon>Cytophagia</taxon>
        <taxon>Cytophagales</taxon>
        <taxon>Hymenobacteraceae</taxon>
        <taxon>Pontibacter</taxon>
    </lineage>
</organism>
<dbReference type="Pfam" id="PF13302">
    <property type="entry name" value="Acetyltransf_3"/>
    <property type="match status" value="1"/>
</dbReference>
<dbReference type="SUPFAM" id="SSF55729">
    <property type="entry name" value="Acyl-CoA N-acyltransferases (Nat)"/>
    <property type="match status" value="1"/>
</dbReference>
<dbReference type="Proteomes" id="UP000321926">
    <property type="component" value="Unassembled WGS sequence"/>
</dbReference>
<sequence>MIQFKEEIRTDRMRLKVLRHQNAEVFASLVSKNRSRLQESFPITVSRATDAASAGTYLQELELDRNTGRSVLYGLWFRETLVGMIIVKNIDWRIPRSEVGYFVSKTYEGLGFTSEALKAVCDYCLEELSILKICAKIIPTNSQSRQLVEKLGFLLEGTLRKEYKTGLGEVVDVCYYGLLNLDDKT</sequence>
<name>A0A5C8JI02_9BACT</name>
<evidence type="ECO:0000313" key="2">
    <source>
        <dbReference type="EMBL" id="TXK38135.1"/>
    </source>
</evidence>
<dbReference type="PANTHER" id="PTHR43792">
    <property type="entry name" value="GNAT FAMILY, PUTATIVE (AFU_ORTHOLOGUE AFUA_3G00765)-RELATED-RELATED"/>
    <property type="match status" value="1"/>
</dbReference>
<accession>A0A5C8JI02</accession>
<dbReference type="Gene3D" id="3.40.630.30">
    <property type="match status" value="1"/>
</dbReference>
<dbReference type="RefSeq" id="WP_147922423.1">
    <property type="nucleotide sequence ID" value="NZ_VRTY01000053.1"/>
</dbReference>
<dbReference type="InterPro" id="IPR000182">
    <property type="entry name" value="GNAT_dom"/>
</dbReference>
<dbReference type="EMBL" id="VRTY01000053">
    <property type="protein sequence ID" value="TXK38135.1"/>
    <property type="molecule type" value="Genomic_DNA"/>
</dbReference>
<dbReference type="PROSITE" id="PS51186">
    <property type="entry name" value="GNAT"/>
    <property type="match status" value="1"/>
</dbReference>